<sequence>MAGHEVRIVHRPFGDLPSYDILMDTVAKTGVWEHLAASGVTPVGEEAFEAARLNYSVPKYGREINEAYNPLEAGLIGSIDFAKGCYIGQEVIARLDTYQKIQKHLVRLEFSADATVSEGDVLTDAGQEVGKVTSVTNIPTGPGLVGMAYIRKASASPGKVLELAAPSSGQAEITALPQLFGPGQE</sequence>
<protein>
    <recommendedName>
        <fullName evidence="4">Aminomethyltransferase C-terminal domain-containing protein</fullName>
    </recommendedName>
</protein>
<dbReference type="Pfam" id="PF08669">
    <property type="entry name" value="GCV_T_C"/>
    <property type="match status" value="1"/>
</dbReference>
<evidence type="ECO:0000256" key="3">
    <source>
        <dbReference type="ARBA" id="ARBA00023128"/>
    </source>
</evidence>
<evidence type="ECO:0000259" key="4">
    <source>
        <dbReference type="Pfam" id="PF08669"/>
    </source>
</evidence>
<comment type="subcellular location">
    <subcellularLocation>
        <location evidence="1">Mitochondrion</location>
    </subcellularLocation>
</comment>
<proteinExistence type="predicted"/>
<evidence type="ECO:0000256" key="1">
    <source>
        <dbReference type="ARBA" id="ARBA00004173"/>
    </source>
</evidence>
<dbReference type="GO" id="GO:0016226">
    <property type="term" value="P:iron-sulfur cluster assembly"/>
    <property type="evidence" value="ECO:0007669"/>
    <property type="project" value="TreeGrafter"/>
</dbReference>
<name>A0A382HMU4_9ZZZZ</name>
<dbReference type="EMBL" id="UINC01062044">
    <property type="protein sequence ID" value="SVB88267.1"/>
    <property type="molecule type" value="Genomic_DNA"/>
</dbReference>
<dbReference type="InterPro" id="IPR029043">
    <property type="entry name" value="GcvT/YgfZ_C"/>
</dbReference>
<feature type="domain" description="Aminomethyltransferase C-terminal" evidence="4">
    <location>
        <begin position="103"/>
        <end position="166"/>
    </location>
</feature>
<accession>A0A382HMU4</accession>
<keyword evidence="3" id="KW-0496">Mitochondrion</keyword>
<dbReference type="PANTHER" id="PTHR22602:SF0">
    <property type="entry name" value="TRANSFERASE CAF17, MITOCHONDRIAL-RELATED"/>
    <property type="match status" value="1"/>
</dbReference>
<keyword evidence="2" id="KW-0809">Transit peptide</keyword>
<dbReference type="InterPro" id="IPR017703">
    <property type="entry name" value="YgfZ/GCV_T_CS"/>
</dbReference>
<dbReference type="SUPFAM" id="SSF101790">
    <property type="entry name" value="Aminomethyltransferase beta-barrel domain"/>
    <property type="match status" value="1"/>
</dbReference>
<dbReference type="PANTHER" id="PTHR22602">
    <property type="entry name" value="TRANSFERASE CAF17, MITOCHONDRIAL-RELATED"/>
    <property type="match status" value="1"/>
</dbReference>
<dbReference type="SUPFAM" id="SSF103025">
    <property type="entry name" value="Folate-binding domain"/>
    <property type="match status" value="1"/>
</dbReference>
<dbReference type="NCBIfam" id="TIGR03317">
    <property type="entry name" value="ygfZ_signature"/>
    <property type="match status" value="1"/>
</dbReference>
<dbReference type="InterPro" id="IPR045179">
    <property type="entry name" value="YgfZ/GcvT"/>
</dbReference>
<dbReference type="GO" id="GO:0005739">
    <property type="term" value="C:mitochondrion"/>
    <property type="evidence" value="ECO:0007669"/>
    <property type="project" value="UniProtKB-SubCell"/>
</dbReference>
<dbReference type="Gene3D" id="3.30.1360.120">
    <property type="entry name" value="Probable tRNA modification gtpase trme, domain 1"/>
    <property type="match status" value="1"/>
</dbReference>
<evidence type="ECO:0000256" key="2">
    <source>
        <dbReference type="ARBA" id="ARBA00022946"/>
    </source>
</evidence>
<dbReference type="InterPro" id="IPR027266">
    <property type="entry name" value="TrmE/GcvT-like"/>
</dbReference>
<gene>
    <name evidence="5" type="ORF">METZ01_LOCUS241121</name>
</gene>
<dbReference type="AlphaFoldDB" id="A0A382HMU4"/>
<organism evidence="5">
    <name type="scientific">marine metagenome</name>
    <dbReference type="NCBI Taxonomy" id="408172"/>
    <lineage>
        <taxon>unclassified sequences</taxon>
        <taxon>metagenomes</taxon>
        <taxon>ecological metagenomes</taxon>
    </lineage>
</organism>
<dbReference type="InterPro" id="IPR013977">
    <property type="entry name" value="GcvT_C"/>
</dbReference>
<evidence type="ECO:0000313" key="5">
    <source>
        <dbReference type="EMBL" id="SVB88267.1"/>
    </source>
</evidence>
<reference evidence="5" key="1">
    <citation type="submission" date="2018-05" db="EMBL/GenBank/DDBJ databases">
        <authorList>
            <person name="Lanie J.A."/>
            <person name="Ng W.-L."/>
            <person name="Kazmierczak K.M."/>
            <person name="Andrzejewski T.M."/>
            <person name="Davidsen T.M."/>
            <person name="Wayne K.J."/>
            <person name="Tettelin H."/>
            <person name="Glass J.I."/>
            <person name="Rusch D."/>
            <person name="Podicherti R."/>
            <person name="Tsui H.-C.T."/>
            <person name="Winkler M.E."/>
        </authorList>
    </citation>
    <scope>NUCLEOTIDE SEQUENCE</scope>
</reference>